<dbReference type="Proteomes" id="UP000027178">
    <property type="component" value="Unassembled WGS sequence"/>
</dbReference>
<evidence type="ECO:0000313" key="1">
    <source>
        <dbReference type="EMBL" id="KDN88233.1"/>
    </source>
</evidence>
<dbReference type="HOGENOM" id="CLU_2717014_0_0_11"/>
<comment type="caution">
    <text evidence="1">The sequence shown here is derived from an EMBL/GenBank/DDBJ whole genome shotgun (WGS) entry which is preliminary data.</text>
</comment>
<gene>
    <name evidence="1" type="ORF">KCH_00050</name>
</gene>
<accession>A0A066Z3A0</accession>
<reference evidence="1 2" key="1">
    <citation type="submission" date="2014-05" db="EMBL/GenBank/DDBJ databases">
        <title>Draft Genome Sequence of Kitasatospora cheerisanensis KCTC 2395.</title>
        <authorList>
            <person name="Nam D.H."/>
        </authorList>
    </citation>
    <scope>NUCLEOTIDE SEQUENCE [LARGE SCALE GENOMIC DNA]</scope>
    <source>
        <strain evidence="1 2">KCTC 2395</strain>
    </source>
</reference>
<evidence type="ECO:0000313" key="2">
    <source>
        <dbReference type="Proteomes" id="UP000027178"/>
    </source>
</evidence>
<name>A0A066Z3A0_9ACTN</name>
<dbReference type="EMBL" id="JNBY01000001">
    <property type="protein sequence ID" value="KDN88233.1"/>
    <property type="molecule type" value="Genomic_DNA"/>
</dbReference>
<sequence length="72" mass="7224">MELAAGGVQDPDEVGAVRGRRCSPGWAAIGRAIAAIEEARPPAAAGFALPSTPSPCAPSAGSARAEVRLIRD</sequence>
<proteinExistence type="predicted"/>
<keyword evidence="2" id="KW-1185">Reference proteome</keyword>
<protein>
    <submittedName>
        <fullName evidence="1">Uncharacterized protein</fullName>
    </submittedName>
</protein>
<organism evidence="1 2">
    <name type="scientific">Kitasatospora cheerisanensis KCTC 2395</name>
    <dbReference type="NCBI Taxonomy" id="1348663"/>
    <lineage>
        <taxon>Bacteria</taxon>
        <taxon>Bacillati</taxon>
        <taxon>Actinomycetota</taxon>
        <taxon>Actinomycetes</taxon>
        <taxon>Kitasatosporales</taxon>
        <taxon>Streptomycetaceae</taxon>
        <taxon>Kitasatospora</taxon>
    </lineage>
</organism>
<dbReference type="AlphaFoldDB" id="A0A066Z3A0"/>